<evidence type="ECO:0000259" key="3">
    <source>
        <dbReference type="Pfam" id="PF00561"/>
    </source>
</evidence>
<evidence type="ECO:0000313" key="5">
    <source>
        <dbReference type="Proteomes" id="UP001062443"/>
    </source>
</evidence>
<dbReference type="PANTHER" id="PTHR32268:SF11">
    <property type="entry name" value="HOMOSERINE O-ACETYLTRANSFERASE"/>
    <property type="match status" value="1"/>
</dbReference>
<proteinExistence type="inferred from homology"/>
<dbReference type="Gene3D" id="3.40.50.1820">
    <property type="entry name" value="alpha/beta hydrolase"/>
    <property type="match status" value="1"/>
</dbReference>
<feature type="active site" evidence="2">
    <location>
        <position position="332"/>
    </location>
</feature>
<keyword evidence="5" id="KW-1185">Reference proteome</keyword>
<comment type="caution">
    <text evidence="2">Lacks conserved residue(s) required for the propagation of feature annotation.</text>
</comment>
<dbReference type="InterPro" id="IPR029058">
    <property type="entry name" value="AB_hydrolase_fold"/>
</dbReference>
<keyword evidence="1 2" id="KW-0808">Transferase</keyword>
<comment type="caution">
    <text evidence="4">The sequence shown here is derived from an EMBL/GenBank/DDBJ whole genome shotgun (WGS) entry which is preliminary data.</text>
</comment>
<dbReference type="SUPFAM" id="SSF53474">
    <property type="entry name" value="alpha/beta-Hydrolases"/>
    <property type="match status" value="1"/>
</dbReference>
<protein>
    <recommendedName>
        <fullName evidence="2">Homoserine O-acetyltransferase</fullName>
        <shortName evidence="2">HAT</shortName>
        <ecNumber evidence="2">2.3.1.31</ecNumber>
    </recommendedName>
    <alternativeName>
        <fullName evidence="2">Homoserine transacetylase</fullName>
        <shortName evidence="2">HTA</shortName>
    </alternativeName>
</protein>
<dbReference type="NCBIfam" id="NF001209">
    <property type="entry name" value="PRK00175.1"/>
    <property type="match status" value="1"/>
</dbReference>
<evidence type="ECO:0000256" key="1">
    <source>
        <dbReference type="ARBA" id="ARBA00022679"/>
    </source>
</evidence>
<comment type="pathway">
    <text evidence="2">Amino-acid biosynthesis; L-methionine biosynthesis via de novo pathway; O-acetyl-L-homoserine from L-homoserine: step 1/1.</text>
</comment>
<reference evidence="4" key="1">
    <citation type="submission" date="2013-04" db="EMBL/GenBank/DDBJ databases">
        <title>The genome sequencing project of 58 acetic acid bacteria.</title>
        <authorList>
            <person name="Okamoto-Kainuma A."/>
            <person name="Ishikawa M."/>
            <person name="Umino S."/>
            <person name="Koizumi Y."/>
            <person name="Shiwa Y."/>
            <person name="Yoshikawa H."/>
            <person name="Matsutani M."/>
            <person name="Matsushita K."/>
        </authorList>
    </citation>
    <scope>NUCLEOTIDE SEQUENCE</scope>
    <source>
        <strain evidence="4">NBRC 106556</strain>
    </source>
</reference>
<organism evidence="4 5">
    <name type="scientific">Neokomagataea tanensis NBRC 106556</name>
    <dbReference type="NCBI Taxonomy" id="1223519"/>
    <lineage>
        <taxon>Bacteria</taxon>
        <taxon>Pseudomonadati</taxon>
        <taxon>Pseudomonadota</taxon>
        <taxon>Alphaproteobacteria</taxon>
        <taxon>Acetobacterales</taxon>
        <taxon>Acetobacteraceae</taxon>
        <taxon>Neokomagataea</taxon>
    </lineage>
</organism>
<dbReference type="HAMAP" id="MF_00296">
    <property type="entry name" value="MetX_acyltransf"/>
    <property type="match status" value="1"/>
</dbReference>
<feature type="active site" description="Nucleophile" evidence="2">
    <location>
        <position position="164"/>
    </location>
</feature>
<evidence type="ECO:0000256" key="2">
    <source>
        <dbReference type="HAMAP-Rule" id="MF_00296"/>
    </source>
</evidence>
<dbReference type="InterPro" id="IPR008220">
    <property type="entry name" value="HAT_MetX-like"/>
</dbReference>
<feature type="domain" description="AB hydrolase-1" evidence="3">
    <location>
        <begin position="60"/>
        <end position="370"/>
    </location>
</feature>
<dbReference type="InterPro" id="IPR000073">
    <property type="entry name" value="AB_hydrolase_1"/>
</dbReference>
<dbReference type="NCBIfam" id="TIGR01392">
    <property type="entry name" value="homoserO_Ac_trn"/>
    <property type="match status" value="1"/>
</dbReference>
<dbReference type="PIRSF" id="PIRSF000443">
    <property type="entry name" value="Homoser_Ac_trans"/>
    <property type="match status" value="1"/>
</dbReference>
<accession>A0ABQ0QIA3</accession>
<evidence type="ECO:0000313" key="4">
    <source>
        <dbReference type="EMBL" id="GBR45831.1"/>
    </source>
</evidence>
<name>A0ABQ0QIA3_9PROT</name>
<feature type="binding site" evidence="2">
    <location>
        <position position="366"/>
    </location>
    <ligand>
        <name>substrate</name>
    </ligand>
</feature>
<keyword evidence="2" id="KW-0486">Methionine biosynthesis</keyword>
<dbReference type="Gene3D" id="1.10.1740.110">
    <property type="match status" value="1"/>
</dbReference>
<comment type="subunit">
    <text evidence="2">Homodimer.</text>
</comment>
<feature type="binding site" evidence="2">
    <location>
        <position position="234"/>
    </location>
    <ligand>
        <name>substrate</name>
    </ligand>
</feature>
<dbReference type="Proteomes" id="UP001062443">
    <property type="component" value="Unassembled WGS sequence"/>
</dbReference>
<dbReference type="PANTHER" id="PTHR32268">
    <property type="entry name" value="HOMOSERINE O-ACETYLTRANSFERASE"/>
    <property type="match status" value="1"/>
</dbReference>
<comment type="function">
    <text evidence="2">Transfers an acetyl group from acetyl-CoA to L-homoserine, forming acetyl-L-homoserine.</text>
</comment>
<dbReference type="EC" id="2.3.1.31" evidence="2"/>
<keyword evidence="2" id="KW-0012">Acyltransferase</keyword>
<comment type="subcellular location">
    <subcellularLocation>
        <location evidence="2">Cytoplasm</location>
    </subcellularLocation>
</comment>
<dbReference type="EMBL" id="BAQB01000009">
    <property type="protein sequence ID" value="GBR45831.1"/>
    <property type="molecule type" value="Genomic_DNA"/>
</dbReference>
<comment type="catalytic activity">
    <reaction evidence="2">
        <text>L-homoserine + acetyl-CoA = O-acetyl-L-homoserine + CoA</text>
        <dbReference type="Rhea" id="RHEA:13701"/>
        <dbReference type="ChEBI" id="CHEBI:57287"/>
        <dbReference type="ChEBI" id="CHEBI:57288"/>
        <dbReference type="ChEBI" id="CHEBI:57476"/>
        <dbReference type="ChEBI" id="CHEBI:57716"/>
        <dbReference type="EC" id="2.3.1.31"/>
    </reaction>
</comment>
<keyword evidence="2" id="KW-0028">Amino-acid biosynthesis</keyword>
<keyword evidence="2" id="KW-0963">Cytoplasm</keyword>
<comment type="similarity">
    <text evidence="2">Belongs to the AB hydrolase superfamily. MetX family.</text>
</comment>
<dbReference type="Pfam" id="PF00561">
    <property type="entry name" value="Abhydrolase_1"/>
    <property type="match status" value="1"/>
</dbReference>
<feature type="active site" evidence="2">
    <location>
        <position position="365"/>
    </location>
</feature>
<sequence length="397" mass="43505">MSNGNNENGATASVGQGGSLFTHKMVRLENGLSLECGESIAPLEIAYCTYGNLSSARDNAIFICHALTGDQYVAEQNPLTGKPGWWARMVGPGKPIDTDRFFVICSNVLGGCLGTTGPTSVCAETGTAWDCDFPQITMKDIVAAQVKLIDHLEIGRLFAVIGGSMGGMQALTWIAHHSERVFAAMPIATSPYHSAQNIAFNEVSRQAIFADPEWHKGRYRDYGAIPARGLGVARMMAHITYLSEEALNRKFGRRVRQSGLSSDAFLFGEMFEVESYLRHQGSTFVRRFDANSYLTITRAMDYFDLSADHDGDLSVPFQKCPTRICVVSFSSDWLFPTTQSRTLVRALSRAGANVSFVEIESDRGHDAFLLDEPDFDRTVRGFLDGAAEHAGLRRGQG</sequence>
<gene>
    <name evidence="2" type="primary">metXA</name>
    <name evidence="4" type="ORF">AA106556_0906</name>
</gene>